<organism evidence="1 2">
    <name type="scientific">Plasmodium yoelii yoelii</name>
    <dbReference type="NCBI Taxonomy" id="73239"/>
    <lineage>
        <taxon>Eukaryota</taxon>
        <taxon>Sar</taxon>
        <taxon>Alveolata</taxon>
        <taxon>Apicomplexa</taxon>
        <taxon>Aconoidasida</taxon>
        <taxon>Haemosporida</taxon>
        <taxon>Plasmodiidae</taxon>
        <taxon>Plasmodium</taxon>
        <taxon>Plasmodium (Vinckeia)</taxon>
    </lineage>
</organism>
<dbReference type="PaxDb" id="73239-Q7RBW5"/>
<evidence type="ECO:0000313" key="1">
    <source>
        <dbReference type="EMBL" id="EAA18157.1"/>
    </source>
</evidence>
<reference evidence="1 2" key="1">
    <citation type="journal article" date="2002" name="Nature">
        <title>Genome sequence and comparative analysis of the model rodent malaria parasite Plasmodium yoelii yoelii.</title>
        <authorList>
            <person name="Carlton J.M."/>
            <person name="Angiuoli S.V."/>
            <person name="Suh B.B."/>
            <person name="Kooij T.W."/>
            <person name="Pertea M."/>
            <person name="Silva J.C."/>
            <person name="Ermolaeva M.D."/>
            <person name="Allen J.E."/>
            <person name="Selengut J.D."/>
            <person name="Koo H.L."/>
            <person name="Peterson J.D."/>
            <person name="Pop M."/>
            <person name="Kosack D.S."/>
            <person name="Shumway M.F."/>
            <person name="Bidwell S.L."/>
            <person name="Shallom S.J."/>
            <person name="van Aken S.E."/>
            <person name="Riedmuller S.B."/>
            <person name="Feldblyum T.V."/>
            <person name="Cho J.K."/>
            <person name="Quackenbush J."/>
            <person name="Sedegah M."/>
            <person name="Shoaibi A."/>
            <person name="Cummings L.M."/>
            <person name="Florens L."/>
            <person name="Yates J.R."/>
            <person name="Raine J.D."/>
            <person name="Sinden R.E."/>
            <person name="Harris M.A."/>
            <person name="Cunningham D.A."/>
            <person name="Preiser P.R."/>
            <person name="Bergman L.W."/>
            <person name="Vaidya A.B."/>
            <person name="van Lin L.H."/>
            <person name="Janse C.J."/>
            <person name="Waters A.P."/>
            <person name="Smith H.O."/>
            <person name="White O.R."/>
            <person name="Salzberg S.L."/>
            <person name="Venter J.C."/>
            <person name="Fraser C.M."/>
            <person name="Hoffman S.L."/>
            <person name="Gardner M.J."/>
            <person name="Carucci D.J."/>
        </authorList>
    </citation>
    <scope>NUCLEOTIDE SEQUENCE [LARGE SCALE GENOMIC DNA]</scope>
    <source>
        <strain evidence="1 2">17XNL</strain>
    </source>
</reference>
<protein>
    <submittedName>
        <fullName evidence="1">Uncharacterized protein</fullName>
    </submittedName>
</protein>
<dbReference type="Proteomes" id="UP000008553">
    <property type="component" value="Unassembled WGS sequence"/>
</dbReference>
<comment type="caution">
    <text evidence="1">The sequence shown here is derived from an EMBL/GenBank/DDBJ whole genome shotgun (WGS) entry which is preliminary data.</text>
</comment>
<proteinExistence type="predicted"/>
<keyword evidence="2" id="KW-1185">Reference proteome</keyword>
<sequence length="36" mass="4374">MLINYLFGSNFYHNFCIIFMVFHVEAQDCVYGTHIW</sequence>
<name>Q7RBW5_PLAYO</name>
<dbReference type="InParanoid" id="Q7RBW5"/>
<feature type="non-terminal residue" evidence="1">
    <location>
        <position position="36"/>
    </location>
</feature>
<gene>
    <name evidence="1" type="ORF">PY06021</name>
</gene>
<dbReference type="EMBL" id="AABL01001991">
    <property type="protein sequence ID" value="EAA18157.1"/>
    <property type="molecule type" value="Genomic_DNA"/>
</dbReference>
<accession>Q7RBW5</accession>
<dbReference type="AlphaFoldDB" id="Q7RBW5"/>
<evidence type="ECO:0000313" key="2">
    <source>
        <dbReference type="Proteomes" id="UP000008553"/>
    </source>
</evidence>